<evidence type="ECO:0000256" key="4">
    <source>
        <dbReference type="ARBA" id="ARBA00022982"/>
    </source>
</evidence>
<dbReference type="Proteomes" id="UP000012488">
    <property type="component" value="Chromosome"/>
</dbReference>
<dbReference type="Pfam" id="PF00034">
    <property type="entry name" value="Cytochrom_C"/>
    <property type="match status" value="1"/>
</dbReference>
<gene>
    <name evidence="8" type="ORF">MMSR116_00675</name>
</gene>
<evidence type="ECO:0000313" key="8">
    <source>
        <dbReference type="EMBL" id="QGY05958.1"/>
    </source>
</evidence>
<evidence type="ECO:0000313" key="9">
    <source>
        <dbReference type="Proteomes" id="UP000012488"/>
    </source>
</evidence>
<keyword evidence="2 6" id="KW-0349">Heme</keyword>
<dbReference type="KEGG" id="mmes:MMSR116_00675"/>
<dbReference type="PROSITE" id="PS51007">
    <property type="entry name" value="CYTC"/>
    <property type="match status" value="1"/>
</dbReference>
<proteinExistence type="predicted"/>
<dbReference type="AlphaFoldDB" id="A0A6B9G144"/>
<dbReference type="PANTHER" id="PTHR11961">
    <property type="entry name" value="CYTOCHROME C"/>
    <property type="match status" value="1"/>
</dbReference>
<evidence type="ECO:0000256" key="6">
    <source>
        <dbReference type="PROSITE-ProRule" id="PRU00433"/>
    </source>
</evidence>
<evidence type="ECO:0000259" key="7">
    <source>
        <dbReference type="PROSITE" id="PS51007"/>
    </source>
</evidence>
<protein>
    <submittedName>
        <fullName evidence="8">C-type cytochrome</fullName>
    </submittedName>
</protein>
<dbReference type="InterPro" id="IPR036909">
    <property type="entry name" value="Cyt_c-like_dom_sf"/>
</dbReference>
<keyword evidence="1" id="KW-0813">Transport</keyword>
<reference evidence="8 9" key="2">
    <citation type="journal article" date="2013" name="Genome Announc.">
        <title>Draft Genome Sequence of Methylobacterium mesophilicum Strain SR1.6/6, Isolated from Citrus sinensis.</title>
        <authorList>
            <person name="Marinho Almeida D."/>
            <person name="Dini-Andreote F."/>
            <person name="Camargo Neves A.A."/>
            <person name="Juca Ramos R.T."/>
            <person name="Andreote F.D."/>
            <person name="Carneiro A.R."/>
            <person name="Oliveira de Souza Lima A."/>
            <person name="Caracciolo Gomes de Sa P.H."/>
            <person name="Ribeiro Barbosa M.S."/>
            <person name="Araujo W.L."/>
            <person name="Silva A."/>
        </authorList>
    </citation>
    <scope>NUCLEOTIDE SEQUENCE [LARGE SCALE GENOMIC DNA]</scope>
    <source>
        <strain evidence="8 9">SR1.6/6</strain>
    </source>
</reference>
<dbReference type="RefSeq" id="WP_010685763.1">
    <property type="nucleotide sequence ID" value="NZ_CP043538.1"/>
</dbReference>
<keyword evidence="4" id="KW-0249">Electron transport</keyword>
<reference evidence="8 9" key="1">
    <citation type="journal article" date="2012" name="Genet. Mol. Biol.">
        <title>Analysis of 16S rRNA and mxaF genes revealing insights into Methylobacterium niche-specific plant association.</title>
        <authorList>
            <person name="Dourado M.N."/>
            <person name="Andreote F.D."/>
            <person name="Dini-Andreote F."/>
            <person name="Conti R."/>
            <person name="Araujo J.M."/>
            <person name="Araujo W.L."/>
        </authorList>
    </citation>
    <scope>NUCLEOTIDE SEQUENCE [LARGE SCALE GENOMIC DNA]</scope>
    <source>
        <strain evidence="8 9">SR1.6/6</strain>
    </source>
</reference>
<name>A0A6B9G144_9HYPH</name>
<keyword evidence="5 6" id="KW-0408">Iron</keyword>
<evidence type="ECO:0000256" key="3">
    <source>
        <dbReference type="ARBA" id="ARBA00022723"/>
    </source>
</evidence>
<sequence length="170" mass="18309">MLIIGWVRRPFRPSSLGLRTVLLALPFLVAACSDDGQERRRSLGDTPSFGDFMRVADAQRGGRLFGQCAACHTVRMGAGDRDGPGLYNVIGKPVATNSKRFGYTGALRSLGGVWTPDRLDVWLAAPAKLAPGTSMSFRGLQDPLDRADVITYLQTQTDGGRGAESVPSRQ</sequence>
<dbReference type="OrthoDB" id="9805828at2"/>
<evidence type="ECO:0000256" key="5">
    <source>
        <dbReference type="ARBA" id="ARBA00023004"/>
    </source>
</evidence>
<organism evidence="8 9">
    <name type="scientific">Methylobacterium mesophilicum SR1.6/6</name>
    <dbReference type="NCBI Taxonomy" id="908290"/>
    <lineage>
        <taxon>Bacteria</taxon>
        <taxon>Pseudomonadati</taxon>
        <taxon>Pseudomonadota</taxon>
        <taxon>Alphaproteobacteria</taxon>
        <taxon>Hyphomicrobiales</taxon>
        <taxon>Methylobacteriaceae</taxon>
        <taxon>Methylobacterium</taxon>
    </lineage>
</organism>
<accession>A0A6B9G144</accession>
<dbReference type="EMBL" id="CP043538">
    <property type="protein sequence ID" value="QGY05958.1"/>
    <property type="molecule type" value="Genomic_DNA"/>
</dbReference>
<dbReference type="GO" id="GO:0009055">
    <property type="term" value="F:electron transfer activity"/>
    <property type="evidence" value="ECO:0007669"/>
    <property type="project" value="InterPro"/>
</dbReference>
<dbReference type="GO" id="GO:0020037">
    <property type="term" value="F:heme binding"/>
    <property type="evidence" value="ECO:0007669"/>
    <property type="project" value="InterPro"/>
</dbReference>
<evidence type="ECO:0000256" key="2">
    <source>
        <dbReference type="ARBA" id="ARBA00022617"/>
    </source>
</evidence>
<keyword evidence="3 6" id="KW-0479">Metal-binding</keyword>
<dbReference type="PRINTS" id="PR00604">
    <property type="entry name" value="CYTCHRMECIAB"/>
</dbReference>
<feature type="domain" description="Cytochrome c" evidence="7">
    <location>
        <begin position="56"/>
        <end position="157"/>
    </location>
</feature>
<dbReference type="SUPFAM" id="SSF46626">
    <property type="entry name" value="Cytochrome c"/>
    <property type="match status" value="1"/>
</dbReference>
<dbReference type="InterPro" id="IPR002327">
    <property type="entry name" value="Cyt_c_1A/1B"/>
</dbReference>
<dbReference type="Gene3D" id="1.10.760.10">
    <property type="entry name" value="Cytochrome c-like domain"/>
    <property type="match status" value="1"/>
</dbReference>
<evidence type="ECO:0000256" key="1">
    <source>
        <dbReference type="ARBA" id="ARBA00022448"/>
    </source>
</evidence>
<dbReference type="InterPro" id="IPR009056">
    <property type="entry name" value="Cyt_c-like_dom"/>
</dbReference>
<dbReference type="GO" id="GO:0046872">
    <property type="term" value="F:metal ion binding"/>
    <property type="evidence" value="ECO:0007669"/>
    <property type="project" value="UniProtKB-KW"/>
</dbReference>